<proteinExistence type="predicted"/>
<evidence type="ECO:0000313" key="1">
    <source>
        <dbReference type="EMBL" id="GGI24511.1"/>
    </source>
</evidence>
<evidence type="ECO:0000313" key="2">
    <source>
        <dbReference type="Proteomes" id="UP000645390"/>
    </source>
</evidence>
<dbReference type="Proteomes" id="UP000645390">
    <property type="component" value="Unassembled WGS sequence"/>
</dbReference>
<name>A0ABQ2BHL8_9SPHI</name>
<keyword evidence="2" id="KW-1185">Reference proteome</keyword>
<dbReference type="EMBL" id="BMDJ01000003">
    <property type="protein sequence ID" value="GGI24511.1"/>
    <property type="molecule type" value="Genomic_DNA"/>
</dbReference>
<gene>
    <name evidence="1" type="ORF">GCM10008119_13020</name>
</gene>
<dbReference type="InterPro" id="IPR041662">
    <property type="entry name" value="SusD-like_2"/>
</dbReference>
<dbReference type="Gene3D" id="1.25.40.390">
    <property type="match status" value="1"/>
</dbReference>
<organism evidence="1 2">
    <name type="scientific">Pedobacter mendelii</name>
    <dbReference type="NCBI Taxonomy" id="1908240"/>
    <lineage>
        <taxon>Bacteria</taxon>
        <taxon>Pseudomonadati</taxon>
        <taxon>Bacteroidota</taxon>
        <taxon>Sphingobacteriia</taxon>
        <taxon>Sphingobacteriales</taxon>
        <taxon>Sphingobacteriaceae</taxon>
        <taxon>Pedobacter</taxon>
    </lineage>
</organism>
<sequence length="84" mass="9832">MIYSRNIARWKKLANSLRLRIALRIADKDAAKSKSVLDEIKADGNLFISDDTDNKHMGKYRFNQEDSCSVYLSGYRTIIKWYKI</sequence>
<protein>
    <submittedName>
        <fullName evidence="1">Uncharacterized protein</fullName>
    </submittedName>
</protein>
<dbReference type="Pfam" id="PF12771">
    <property type="entry name" value="SusD-like_2"/>
    <property type="match status" value="1"/>
</dbReference>
<comment type="caution">
    <text evidence="1">The sequence shown here is derived from an EMBL/GenBank/DDBJ whole genome shotgun (WGS) entry which is preliminary data.</text>
</comment>
<dbReference type="SUPFAM" id="SSF48452">
    <property type="entry name" value="TPR-like"/>
    <property type="match status" value="1"/>
</dbReference>
<dbReference type="InterPro" id="IPR011990">
    <property type="entry name" value="TPR-like_helical_dom_sf"/>
</dbReference>
<accession>A0ABQ2BHL8</accession>
<reference evidence="2" key="1">
    <citation type="journal article" date="2019" name="Int. J. Syst. Evol. Microbiol.">
        <title>The Global Catalogue of Microorganisms (GCM) 10K type strain sequencing project: providing services to taxonomists for standard genome sequencing and annotation.</title>
        <authorList>
            <consortium name="The Broad Institute Genomics Platform"/>
            <consortium name="The Broad Institute Genome Sequencing Center for Infectious Disease"/>
            <person name="Wu L."/>
            <person name="Ma J."/>
        </authorList>
    </citation>
    <scope>NUCLEOTIDE SEQUENCE [LARGE SCALE GENOMIC DNA]</scope>
    <source>
        <strain evidence="2">CCM 8939</strain>
    </source>
</reference>